<dbReference type="SFLD" id="SFLDG01129">
    <property type="entry name" value="C1.5:_HAD__Beta-PGM__Phosphata"/>
    <property type="match status" value="1"/>
</dbReference>
<dbReference type="SFLD" id="SFLDS00003">
    <property type="entry name" value="Haloacid_Dehalogenase"/>
    <property type="match status" value="1"/>
</dbReference>
<dbReference type="Proteomes" id="UP000184440">
    <property type="component" value="Unassembled WGS sequence"/>
</dbReference>
<dbReference type="EMBL" id="FRCS01000002">
    <property type="protein sequence ID" value="SHM97191.1"/>
    <property type="molecule type" value="Genomic_DNA"/>
</dbReference>
<dbReference type="PANTHER" id="PTHR43434:SF1">
    <property type="entry name" value="PHOSPHOGLYCOLATE PHOSPHATASE"/>
    <property type="match status" value="1"/>
</dbReference>
<name>A0A1M7N0W8_9ACTN</name>
<protein>
    <submittedName>
        <fullName evidence="1">Phosphoglycolate phosphatase</fullName>
    </submittedName>
</protein>
<dbReference type="InterPro" id="IPR023198">
    <property type="entry name" value="PGP-like_dom2"/>
</dbReference>
<evidence type="ECO:0000313" key="1">
    <source>
        <dbReference type="EMBL" id="SHM97191.1"/>
    </source>
</evidence>
<gene>
    <name evidence="1" type="ORF">SAMN05443668_102368</name>
</gene>
<reference evidence="1 2" key="1">
    <citation type="submission" date="2016-11" db="EMBL/GenBank/DDBJ databases">
        <authorList>
            <person name="Jaros S."/>
            <person name="Januszkiewicz K."/>
            <person name="Wedrychowicz H."/>
        </authorList>
    </citation>
    <scope>NUCLEOTIDE SEQUENCE [LARGE SCALE GENOMIC DNA]</scope>
    <source>
        <strain evidence="1 2">DSM 46144</strain>
    </source>
</reference>
<dbReference type="SUPFAM" id="SSF56784">
    <property type="entry name" value="HAD-like"/>
    <property type="match status" value="1"/>
</dbReference>
<dbReference type="GO" id="GO:0006281">
    <property type="term" value="P:DNA repair"/>
    <property type="evidence" value="ECO:0007669"/>
    <property type="project" value="TreeGrafter"/>
</dbReference>
<dbReference type="Gene3D" id="1.10.150.240">
    <property type="entry name" value="Putative phosphatase, domain 2"/>
    <property type="match status" value="1"/>
</dbReference>
<organism evidence="1 2">
    <name type="scientific">Cryptosporangium aurantiacum</name>
    <dbReference type="NCBI Taxonomy" id="134849"/>
    <lineage>
        <taxon>Bacteria</taxon>
        <taxon>Bacillati</taxon>
        <taxon>Actinomycetota</taxon>
        <taxon>Actinomycetes</taxon>
        <taxon>Cryptosporangiales</taxon>
        <taxon>Cryptosporangiaceae</taxon>
        <taxon>Cryptosporangium</taxon>
    </lineage>
</organism>
<dbReference type="Pfam" id="PF13419">
    <property type="entry name" value="HAD_2"/>
    <property type="match status" value="1"/>
</dbReference>
<accession>A0A1M7N0W8</accession>
<dbReference type="InterPro" id="IPR050155">
    <property type="entry name" value="HAD-like_hydrolase_sf"/>
</dbReference>
<dbReference type="STRING" id="134849.SAMN05443668_102368"/>
<proteinExistence type="predicted"/>
<dbReference type="InterPro" id="IPR036412">
    <property type="entry name" value="HAD-like_sf"/>
</dbReference>
<evidence type="ECO:0000313" key="2">
    <source>
        <dbReference type="Proteomes" id="UP000184440"/>
    </source>
</evidence>
<dbReference type="AlphaFoldDB" id="A0A1M7N0W8"/>
<dbReference type="InterPro" id="IPR023214">
    <property type="entry name" value="HAD_sf"/>
</dbReference>
<dbReference type="GO" id="GO:0008967">
    <property type="term" value="F:phosphoglycolate phosphatase activity"/>
    <property type="evidence" value="ECO:0007669"/>
    <property type="project" value="TreeGrafter"/>
</dbReference>
<dbReference type="GO" id="GO:0005829">
    <property type="term" value="C:cytosol"/>
    <property type="evidence" value="ECO:0007669"/>
    <property type="project" value="TreeGrafter"/>
</dbReference>
<sequence length="253" mass="26180">MRRASEGCAALRRRRGRRAQLTASLPRLLHQTRPDTVVGMSLASPVVGFDLDMTLIDSRPGIGAVYDLLAAETGVTIDSALVTSRLGPPLAAELANWFPAEQVPAMVERYRALYPDHAITPSVALPGAAEALAAVRRLGGSTVVVTSKYAPSARLHVEHLGLPVDDLVGELYAAAKGAALAERGAIVYVGDHTADIAAARAAGTVSVAVATGPFDADALRAAGADVVLDDLSSFPTWLAEYVAPARPAASGPS</sequence>
<dbReference type="Gene3D" id="3.40.50.1000">
    <property type="entry name" value="HAD superfamily/HAD-like"/>
    <property type="match status" value="1"/>
</dbReference>
<dbReference type="PANTHER" id="PTHR43434">
    <property type="entry name" value="PHOSPHOGLYCOLATE PHOSPHATASE"/>
    <property type="match status" value="1"/>
</dbReference>
<dbReference type="InterPro" id="IPR041492">
    <property type="entry name" value="HAD_2"/>
</dbReference>
<keyword evidence="2" id="KW-1185">Reference proteome</keyword>